<dbReference type="AlphaFoldDB" id="A0A418B6D6"/>
<name>A0A418B6D6_9STRA</name>
<evidence type="ECO:0000256" key="4">
    <source>
        <dbReference type="SAM" id="MobiDB-lite"/>
    </source>
</evidence>
<dbReference type="Pfam" id="PF12796">
    <property type="entry name" value="Ank_2"/>
    <property type="match status" value="2"/>
</dbReference>
<dbReference type="PROSITE" id="PS50297">
    <property type="entry name" value="ANK_REP_REGION"/>
    <property type="match status" value="5"/>
</dbReference>
<accession>A0A418B6D6</accession>
<dbReference type="InterPro" id="IPR002110">
    <property type="entry name" value="Ankyrin_rpt"/>
</dbReference>
<feature type="repeat" description="ANK" evidence="3">
    <location>
        <begin position="648"/>
        <end position="680"/>
    </location>
</feature>
<evidence type="ECO:0000313" key="5">
    <source>
        <dbReference type="EMBL" id="RHY33725.1"/>
    </source>
</evidence>
<feature type="compositionally biased region" description="Basic and acidic residues" evidence="4">
    <location>
        <begin position="94"/>
        <end position="103"/>
    </location>
</feature>
<dbReference type="VEuPathDB" id="FungiDB:H310_12676"/>
<dbReference type="EMBL" id="QUSY01000061">
    <property type="protein sequence ID" value="RHY33725.1"/>
    <property type="molecule type" value="Genomic_DNA"/>
</dbReference>
<feature type="compositionally biased region" description="Acidic residues" evidence="4">
    <location>
        <begin position="177"/>
        <end position="194"/>
    </location>
</feature>
<evidence type="ECO:0000256" key="2">
    <source>
        <dbReference type="ARBA" id="ARBA00023043"/>
    </source>
</evidence>
<sequence>MFRVCHTSMRIGSFKSTKACGSPFVKELAPSSKRIQQLMDDQENAYVQVIAPEPESRGPAPRLHRSHIVRDRYFAAAAATMSKSTHNPPKSNQRRRDSFKRGAESSASLTPPRPSSAVAKPSKQSSFEHHRLYHFYNRQVFALGGEASDQPGSNASLQYQLSSATDGNVDGARDDSNSDGDDVFDTASADDDGFDERVLDSNPPTDDLYDHIFQVDWAASHIEKVVKDGVECRRIYAAIKPHYRILVGLFRQFATCAPTATVRLAPSYDQPIPRHSFVSFLVHVAQGYLKREELVGMLKRLAREGLDASAAFHHLLHDNILPYAAIQDGAHFRRLFHDHAAIQCLHFKYIQATTKVFQAHATLATSDPLSSSGARDPPSNVRFLKLTGFLAILSQLHQMDAKLDDAKATQIFVSCLPVWPDEFATAAQELTFGGFQEALTKVLLLPSLTHIRNAPLLAQAKASAAPKFEVPEVDVNPFKLAAVGNLQILKTLVDPTGNKDGEYQGKPIDVNAKDIYGCTPMIWAARNGYFDVFEFLVAHGADIETASFGGMTALHHAVNHCRLNVVTKLIELGASIDTKDDSGNTPLHLGAGRGILNPVLSLLAAGANINETNSQGVTPLHKAVSAGHFPCVEKLLENRADPNAANAEGNTSLHLAAKGGFDNIVHALIDAKANITLKNKAGKTAKDIALTPEIAKRL</sequence>
<feature type="repeat" description="ANK" evidence="3">
    <location>
        <begin position="582"/>
        <end position="614"/>
    </location>
</feature>
<dbReference type="SMART" id="SM00248">
    <property type="entry name" value="ANK"/>
    <property type="match status" value="5"/>
</dbReference>
<feature type="repeat" description="ANK" evidence="3">
    <location>
        <begin position="516"/>
        <end position="548"/>
    </location>
</feature>
<feature type="repeat" description="ANK" evidence="3">
    <location>
        <begin position="615"/>
        <end position="647"/>
    </location>
</feature>
<dbReference type="PROSITE" id="PS50088">
    <property type="entry name" value="ANK_REPEAT"/>
    <property type="match status" value="5"/>
</dbReference>
<feature type="compositionally biased region" description="Polar residues" evidence="4">
    <location>
        <begin position="81"/>
        <end position="91"/>
    </location>
</feature>
<keyword evidence="6" id="KW-1185">Reference proteome</keyword>
<dbReference type="Gene3D" id="1.25.40.20">
    <property type="entry name" value="Ankyrin repeat-containing domain"/>
    <property type="match status" value="2"/>
</dbReference>
<dbReference type="PANTHER" id="PTHR24171">
    <property type="entry name" value="ANKYRIN REPEAT DOMAIN-CONTAINING PROTEIN 39-RELATED"/>
    <property type="match status" value="1"/>
</dbReference>
<evidence type="ECO:0000256" key="1">
    <source>
        <dbReference type="ARBA" id="ARBA00022737"/>
    </source>
</evidence>
<keyword evidence="1" id="KW-0677">Repeat</keyword>
<proteinExistence type="predicted"/>
<evidence type="ECO:0000313" key="6">
    <source>
        <dbReference type="Proteomes" id="UP000285060"/>
    </source>
</evidence>
<feature type="region of interest" description="Disordered" evidence="4">
    <location>
        <begin position="165"/>
        <end position="196"/>
    </location>
</feature>
<dbReference type="Pfam" id="PF00023">
    <property type="entry name" value="Ank"/>
    <property type="match status" value="1"/>
</dbReference>
<feature type="region of interest" description="Disordered" evidence="4">
    <location>
        <begin position="80"/>
        <end position="124"/>
    </location>
</feature>
<protein>
    <submittedName>
        <fullName evidence="5">Uncharacterized protein</fullName>
    </submittedName>
</protein>
<evidence type="ECO:0000256" key="3">
    <source>
        <dbReference type="PROSITE-ProRule" id="PRU00023"/>
    </source>
</evidence>
<dbReference type="InterPro" id="IPR036770">
    <property type="entry name" value="Ankyrin_rpt-contain_sf"/>
</dbReference>
<dbReference type="Proteomes" id="UP000285060">
    <property type="component" value="Unassembled WGS sequence"/>
</dbReference>
<dbReference type="SUPFAM" id="SSF48403">
    <property type="entry name" value="Ankyrin repeat"/>
    <property type="match status" value="1"/>
</dbReference>
<reference evidence="5 6" key="1">
    <citation type="submission" date="2018-08" db="EMBL/GenBank/DDBJ databases">
        <title>Aphanomyces genome sequencing and annotation.</title>
        <authorList>
            <person name="Minardi D."/>
            <person name="Oidtmann B."/>
            <person name="Van Der Giezen M."/>
            <person name="Studholme D.J."/>
        </authorList>
    </citation>
    <scope>NUCLEOTIDE SEQUENCE [LARGE SCALE GENOMIC DNA]</scope>
    <source>
        <strain evidence="5 6">NJM0002</strain>
    </source>
</reference>
<gene>
    <name evidence="5" type="ORF">DYB32_001448</name>
</gene>
<organism evidence="5 6">
    <name type="scientific">Aphanomyces invadans</name>
    <dbReference type="NCBI Taxonomy" id="157072"/>
    <lineage>
        <taxon>Eukaryota</taxon>
        <taxon>Sar</taxon>
        <taxon>Stramenopiles</taxon>
        <taxon>Oomycota</taxon>
        <taxon>Saprolegniomycetes</taxon>
        <taxon>Saprolegniales</taxon>
        <taxon>Verrucalvaceae</taxon>
        <taxon>Aphanomyces</taxon>
    </lineage>
</organism>
<feature type="repeat" description="ANK" evidence="3">
    <location>
        <begin position="549"/>
        <end position="581"/>
    </location>
</feature>
<keyword evidence="2 3" id="KW-0040">ANK repeat</keyword>
<dbReference type="VEuPathDB" id="FungiDB:H310_00755"/>
<comment type="caution">
    <text evidence="5">The sequence shown here is derived from an EMBL/GenBank/DDBJ whole genome shotgun (WGS) entry which is preliminary data.</text>
</comment>